<dbReference type="InterPro" id="IPR038869">
    <property type="entry name" value="DLT1"/>
</dbReference>
<feature type="transmembrane region" description="Helical" evidence="7">
    <location>
        <begin position="7"/>
        <end position="29"/>
    </location>
</feature>
<name>A0AAF0DKZ9_9EURO</name>
<dbReference type="GO" id="GO:0016020">
    <property type="term" value="C:membrane"/>
    <property type="evidence" value="ECO:0007669"/>
    <property type="project" value="UniProtKB-SubCell"/>
</dbReference>
<evidence type="ECO:0000256" key="1">
    <source>
        <dbReference type="ARBA" id="ARBA00002489"/>
    </source>
</evidence>
<evidence type="ECO:0000256" key="4">
    <source>
        <dbReference type="ARBA" id="ARBA00022692"/>
    </source>
</evidence>
<keyword evidence="9" id="KW-1185">Reference proteome</keyword>
<keyword evidence="6 7" id="KW-0472">Membrane</keyword>
<gene>
    <name evidence="7" type="primary">DLT1</name>
    <name evidence="8" type="ORF">PRK78_006238</name>
</gene>
<comment type="similarity">
    <text evidence="2 7">Belongs to the DLT1 family.</text>
</comment>
<proteinExistence type="inferred from homology"/>
<evidence type="ECO:0000256" key="3">
    <source>
        <dbReference type="ARBA" id="ARBA00021353"/>
    </source>
</evidence>
<organism evidence="8 9">
    <name type="scientific">Emydomyces testavorans</name>
    <dbReference type="NCBI Taxonomy" id="2070801"/>
    <lineage>
        <taxon>Eukaryota</taxon>
        <taxon>Fungi</taxon>
        <taxon>Dikarya</taxon>
        <taxon>Ascomycota</taxon>
        <taxon>Pezizomycotina</taxon>
        <taxon>Eurotiomycetes</taxon>
        <taxon>Eurotiomycetidae</taxon>
        <taxon>Onygenales</taxon>
        <taxon>Nannizziopsiaceae</taxon>
        <taxon>Emydomyces</taxon>
    </lineage>
</organism>
<protein>
    <recommendedName>
        <fullName evidence="3 7">Defect at low temperature protein 1</fullName>
    </recommendedName>
</protein>
<keyword evidence="4 7" id="KW-0812">Transmembrane</keyword>
<dbReference type="Proteomes" id="UP001219355">
    <property type="component" value="Chromosome 4"/>
</dbReference>
<keyword evidence="5 7" id="KW-1133">Transmembrane helix</keyword>
<dbReference type="EMBL" id="CP120630">
    <property type="protein sequence ID" value="WEW60751.1"/>
    <property type="molecule type" value="Genomic_DNA"/>
</dbReference>
<reference evidence="8" key="1">
    <citation type="submission" date="2023-03" db="EMBL/GenBank/DDBJ databases">
        <title>Emydomyces testavorans Genome Sequence.</title>
        <authorList>
            <person name="Hoyer L."/>
        </authorList>
    </citation>
    <scope>NUCLEOTIDE SEQUENCE</scope>
    <source>
        <strain evidence="8">16-2883</strain>
    </source>
</reference>
<evidence type="ECO:0000256" key="6">
    <source>
        <dbReference type="ARBA" id="ARBA00023136"/>
    </source>
</evidence>
<evidence type="ECO:0000256" key="7">
    <source>
        <dbReference type="RuleBase" id="RU367100"/>
    </source>
</evidence>
<comment type="subcellular location">
    <subcellularLocation>
        <location evidence="7">Membrane</location>
        <topology evidence="7">Multi-pass membrane protein</topology>
    </subcellularLocation>
</comment>
<dbReference type="PANTHER" id="PTHR40021">
    <property type="entry name" value="DEFECT AT LOW TEMPERATURE PROTEIN 1"/>
    <property type="match status" value="1"/>
</dbReference>
<evidence type="ECO:0000313" key="8">
    <source>
        <dbReference type="EMBL" id="WEW60751.1"/>
    </source>
</evidence>
<accession>A0AAF0DKZ9</accession>
<sequence length="373" mass="41445">MSSISQFFYTTFFTVLSVLLFILTLLTPGDLIYQSYTNHRLANIFAIAGVYIVTFLLVLLIYASRIFTNRSILAGIPKAWIPVEKPDVGKAVRRLVVEGLMRSATIAQQARPRDRSGDDNTLFDQSLAVPVDSPPPWGTVSHPGWTAPDCEDLPGQEFETVVKELPHLIEAKAVSLAPPDPRLRVLDSGRSPGFLSEHDGVEYVPDERVVKILQRPSWMCLRDYVNHLNGLGLISPSHLGDSFLDLYERSRFSARPLTEVQFRTMIGIFAEILRGMTVLDPEIILNAQMEDSFGETASFSGQSSLNTESLSSSISISRAGSGPYRYPSFSSSGKASFRLRDGFERRSLRSISRRSISAGFYDGIWIEELIATA</sequence>
<feature type="transmembrane region" description="Helical" evidence="7">
    <location>
        <begin position="41"/>
        <end position="63"/>
    </location>
</feature>
<evidence type="ECO:0000256" key="5">
    <source>
        <dbReference type="ARBA" id="ARBA00022989"/>
    </source>
</evidence>
<evidence type="ECO:0000313" key="9">
    <source>
        <dbReference type="Proteomes" id="UP001219355"/>
    </source>
</evidence>
<comment type="function">
    <text evidence="1 7">Required for growth under high-pressure and low-temperature conditions.</text>
</comment>
<evidence type="ECO:0000256" key="2">
    <source>
        <dbReference type="ARBA" id="ARBA00005550"/>
    </source>
</evidence>
<dbReference type="PANTHER" id="PTHR40021:SF1">
    <property type="entry name" value="DEFECT AT LOW TEMPERATURE PROTEIN 1"/>
    <property type="match status" value="1"/>
</dbReference>
<dbReference type="AlphaFoldDB" id="A0AAF0DKZ9"/>